<comment type="pathway">
    <text evidence="9">Amine and polyamine biosynthesis; putrescine biosynthesis via L-ornithine pathway; putrescine from L-ornithine: step 1/1.</text>
</comment>
<comment type="function">
    <text evidence="11">Catalyzes the first and rate-limiting step of polyamine biosynthesis that converts ornithine into putrescine, which is the precursor for the polyamines, spermidine and spermine. Polyamines are essential for cell proliferation and are implicated in cellular processes, ranging from DNA replication to apoptosis.</text>
</comment>
<evidence type="ECO:0000256" key="6">
    <source>
        <dbReference type="ARBA" id="ARBA00022898"/>
    </source>
</evidence>
<dbReference type="EMBL" id="KV454298">
    <property type="protein sequence ID" value="ODQ71217.1"/>
    <property type="molecule type" value="Genomic_DNA"/>
</dbReference>
<evidence type="ECO:0000313" key="17">
    <source>
        <dbReference type="EMBL" id="ODQ71217.1"/>
    </source>
</evidence>
<keyword evidence="5" id="KW-0210">Decarboxylase</keyword>
<evidence type="ECO:0000256" key="13">
    <source>
        <dbReference type="ARBA" id="ARBA00046672"/>
    </source>
</evidence>
<comment type="subunit">
    <text evidence="13">Homodimer. Only the dimer is catalytically active, as the active sites are constructed of residues from both monomers.</text>
</comment>
<dbReference type="PRINTS" id="PR01182">
    <property type="entry name" value="ORNDCRBXLASE"/>
</dbReference>
<dbReference type="PROSITE" id="PS00879">
    <property type="entry name" value="ODR_DC_2_2"/>
    <property type="match status" value="1"/>
</dbReference>
<dbReference type="InterPro" id="IPR009006">
    <property type="entry name" value="Ala_racemase/Decarboxylase_C"/>
</dbReference>
<proteinExistence type="inferred from homology"/>
<comment type="similarity">
    <text evidence="3">Belongs to the Orn/Lys/Arg decarboxylase class-II family.</text>
</comment>
<evidence type="ECO:0000256" key="8">
    <source>
        <dbReference type="ARBA" id="ARBA00023239"/>
    </source>
</evidence>
<keyword evidence="8" id="KW-0456">Lyase</keyword>
<dbReference type="GO" id="GO:0005737">
    <property type="term" value="C:cytoplasm"/>
    <property type="evidence" value="ECO:0007669"/>
    <property type="project" value="UniProtKB-SubCell"/>
</dbReference>
<keyword evidence="18" id="KW-1185">Reference proteome</keyword>
<organism evidence="17 18">
    <name type="scientific">Lipomyces starkeyi NRRL Y-11557</name>
    <dbReference type="NCBI Taxonomy" id="675824"/>
    <lineage>
        <taxon>Eukaryota</taxon>
        <taxon>Fungi</taxon>
        <taxon>Dikarya</taxon>
        <taxon>Ascomycota</taxon>
        <taxon>Saccharomycotina</taxon>
        <taxon>Lipomycetes</taxon>
        <taxon>Lipomycetales</taxon>
        <taxon>Lipomycetaceae</taxon>
        <taxon>Lipomyces</taxon>
    </lineage>
</organism>
<name>A0A1E3Q2H4_LIPST</name>
<dbReference type="SUPFAM" id="SSF50621">
    <property type="entry name" value="Alanine racemase C-terminal domain-like"/>
    <property type="match status" value="1"/>
</dbReference>
<sequence>MTEVETNAVCPPSLIPRGVQADHACPSPYAVAPLPMTVDTNARVKASAVGGCLHGQALISRALRNRVNRVDNDSCSPGGEDPFFVADIGEVYRQHVRWKVNLPRVEPFYAVKCNPDLTVLKLLARLGTGFDCASKKEMDLIMSLGVPPSRIIYAHPCKASSFIRYASQRDVRKMTFDNAEELYKIKRYFPEAELFLRIVTDDSESLCQFSMKYGASLNHTADLLQLAKDLELNVVGVSFHVGSGAVGAKPFVHAVHSARTVFDQAEAVGMNVTTLDIGGGFGVDNFESIAEVLGPAIDECFPSTVRVVAEPGRYYVASAFTLACHVIARRELPHHASYMLYLNDGVYGNMNCILFDHQQPIVRALTHGNRYMYGLLDNCEGPVTASVWGPTCDGIDCITRECQLPYALDVGDWVYFDNFGAYTMSAATGFNGFNDNCEVLYVCSENAANKLLSE</sequence>
<dbReference type="GO" id="GO:0033387">
    <property type="term" value="P:putrescine biosynthetic process from arginine, via ornithine"/>
    <property type="evidence" value="ECO:0007669"/>
    <property type="project" value="TreeGrafter"/>
</dbReference>
<evidence type="ECO:0000256" key="15">
    <source>
        <dbReference type="PIRSR" id="PIRSR600183-50"/>
    </source>
</evidence>
<dbReference type="InterPro" id="IPR022653">
    <property type="entry name" value="De-COase2_pyr-phos_BS"/>
</dbReference>
<dbReference type="CDD" id="cd00622">
    <property type="entry name" value="PLPDE_III_ODC"/>
    <property type="match status" value="1"/>
</dbReference>
<feature type="active site" description="Proton donor" evidence="15">
    <location>
        <position position="392"/>
    </location>
</feature>
<evidence type="ECO:0000256" key="1">
    <source>
        <dbReference type="ARBA" id="ARBA00001933"/>
    </source>
</evidence>
<reference evidence="17 18" key="1">
    <citation type="journal article" date="2016" name="Proc. Natl. Acad. Sci. U.S.A.">
        <title>Comparative genomics of biotechnologically important yeasts.</title>
        <authorList>
            <person name="Riley R."/>
            <person name="Haridas S."/>
            <person name="Wolfe K.H."/>
            <person name="Lopes M.R."/>
            <person name="Hittinger C.T."/>
            <person name="Goeker M."/>
            <person name="Salamov A.A."/>
            <person name="Wisecaver J.H."/>
            <person name="Long T.M."/>
            <person name="Calvey C.H."/>
            <person name="Aerts A.L."/>
            <person name="Barry K.W."/>
            <person name="Choi C."/>
            <person name="Clum A."/>
            <person name="Coughlan A.Y."/>
            <person name="Deshpande S."/>
            <person name="Douglass A.P."/>
            <person name="Hanson S.J."/>
            <person name="Klenk H.-P."/>
            <person name="LaButti K.M."/>
            <person name="Lapidus A."/>
            <person name="Lindquist E.A."/>
            <person name="Lipzen A.M."/>
            <person name="Meier-Kolthoff J.P."/>
            <person name="Ohm R.A."/>
            <person name="Otillar R.P."/>
            <person name="Pangilinan J.L."/>
            <person name="Peng Y."/>
            <person name="Rokas A."/>
            <person name="Rosa C.A."/>
            <person name="Scheuner C."/>
            <person name="Sibirny A.A."/>
            <person name="Slot J.C."/>
            <person name="Stielow J.B."/>
            <person name="Sun H."/>
            <person name="Kurtzman C.P."/>
            <person name="Blackwell M."/>
            <person name="Grigoriev I.V."/>
            <person name="Jeffries T.W."/>
        </authorList>
    </citation>
    <scope>NUCLEOTIDE SEQUENCE [LARGE SCALE GENOMIC DNA]</scope>
    <source>
        <strain evidence="17 18">NRRL Y-11557</strain>
    </source>
</reference>
<evidence type="ECO:0000256" key="9">
    <source>
        <dbReference type="ARBA" id="ARBA00034115"/>
    </source>
</evidence>
<dbReference type="PRINTS" id="PR01179">
    <property type="entry name" value="ODADCRBXLASE"/>
</dbReference>
<dbReference type="InterPro" id="IPR022644">
    <property type="entry name" value="De-COase2_N"/>
</dbReference>
<comment type="cofactor">
    <cofactor evidence="1 15">
        <name>pyridoxal 5'-phosphate</name>
        <dbReference type="ChEBI" id="CHEBI:597326"/>
    </cofactor>
</comment>
<gene>
    <name evidence="17" type="ORF">LIPSTDRAFT_5235</name>
</gene>
<evidence type="ECO:0000256" key="14">
    <source>
        <dbReference type="ARBA" id="ARBA00049127"/>
    </source>
</evidence>
<evidence type="ECO:0000256" key="5">
    <source>
        <dbReference type="ARBA" id="ARBA00022793"/>
    </source>
</evidence>
<evidence type="ECO:0000256" key="10">
    <source>
        <dbReference type="ARBA" id="ARBA00034138"/>
    </source>
</evidence>
<dbReference type="Gene3D" id="2.40.37.10">
    <property type="entry name" value="Lyase, Ornithine Decarboxylase, Chain A, domain 1"/>
    <property type="match status" value="1"/>
</dbReference>
<keyword evidence="6 15" id="KW-0663">Pyridoxal phosphate</keyword>
<dbReference type="PANTHER" id="PTHR11482">
    <property type="entry name" value="ARGININE/DIAMINOPIMELATE/ORNITHINE DECARBOXYLASE"/>
    <property type="match status" value="1"/>
</dbReference>
<dbReference type="GO" id="GO:0004586">
    <property type="term" value="F:ornithine decarboxylase activity"/>
    <property type="evidence" value="ECO:0007669"/>
    <property type="project" value="UniProtKB-EC"/>
</dbReference>
<dbReference type="Gene3D" id="3.20.20.10">
    <property type="entry name" value="Alanine racemase"/>
    <property type="match status" value="1"/>
</dbReference>
<dbReference type="InterPro" id="IPR000183">
    <property type="entry name" value="Orn/DAP/Arg_de-COase"/>
</dbReference>
<comment type="subcellular location">
    <subcellularLocation>
        <location evidence="2">Cytoplasm</location>
    </subcellularLocation>
</comment>
<dbReference type="InterPro" id="IPR002433">
    <property type="entry name" value="Orn_de-COase"/>
</dbReference>
<feature type="domain" description="Orn/DAP/Arg decarboxylase 2 N-terminal" evidence="16">
    <location>
        <begin position="89"/>
        <end position="317"/>
    </location>
</feature>
<dbReference type="Pfam" id="PF02784">
    <property type="entry name" value="Orn_Arg_deC_N"/>
    <property type="match status" value="1"/>
</dbReference>
<dbReference type="PANTHER" id="PTHR11482:SF6">
    <property type="entry name" value="ORNITHINE DECARBOXYLASE 1-RELATED"/>
    <property type="match status" value="1"/>
</dbReference>
<dbReference type="PROSITE" id="PS00878">
    <property type="entry name" value="ODR_DC_2_1"/>
    <property type="match status" value="1"/>
</dbReference>
<keyword evidence="7" id="KW-0620">Polyamine biosynthesis</keyword>
<evidence type="ECO:0000256" key="11">
    <source>
        <dbReference type="ARBA" id="ARBA00037173"/>
    </source>
</evidence>
<keyword evidence="4" id="KW-0963">Cytoplasm</keyword>
<dbReference type="SUPFAM" id="SSF51419">
    <property type="entry name" value="PLP-binding barrel"/>
    <property type="match status" value="1"/>
</dbReference>
<feature type="modified residue" description="N6-(pyridoxal phosphate)lysine" evidence="15">
    <location>
        <position position="112"/>
    </location>
</feature>
<evidence type="ECO:0000313" key="18">
    <source>
        <dbReference type="Proteomes" id="UP000094385"/>
    </source>
</evidence>
<dbReference type="OrthoDB" id="5034579at2759"/>
<dbReference type="FunFam" id="2.40.37.10:FF:000010">
    <property type="entry name" value="Ornithine decarboxylase"/>
    <property type="match status" value="1"/>
</dbReference>
<dbReference type="InterPro" id="IPR022657">
    <property type="entry name" value="De-COase2_CS"/>
</dbReference>
<evidence type="ECO:0000256" key="3">
    <source>
        <dbReference type="ARBA" id="ARBA00008872"/>
    </source>
</evidence>
<evidence type="ECO:0000256" key="7">
    <source>
        <dbReference type="ARBA" id="ARBA00023115"/>
    </source>
</evidence>
<evidence type="ECO:0000256" key="2">
    <source>
        <dbReference type="ARBA" id="ARBA00004496"/>
    </source>
</evidence>
<dbReference type="AlphaFoldDB" id="A0A1E3Q2H4"/>
<dbReference type="EC" id="4.1.1.17" evidence="10"/>
<dbReference type="FunFam" id="3.20.20.10:FF:000005">
    <property type="entry name" value="Ornithine decarboxylase"/>
    <property type="match status" value="1"/>
</dbReference>
<dbReference type="STRING" id="675824.A0A1E3Q2H4"/>
<evidence type="ECO:0000256" key="12">
    <source>
        <dbReference type="ARBA" id="ARBA00039485"/>
    </source>
</evidence>
<comment type="catalytic activity">
    <reaction evidence="14">
        <text>L-ornithine + H(+) = putrescine + CO2</text>
        <dbReference type="Rhea" id="RHEA:22964"/>
        <dbReference type="ChEBI" id="CHEBI:15378"/>
        <dbReference type="ChEBI" id="CHEBI:16526"/>
        <dbReference type="ChEBI" id="CHEBI:46911"/>
        <dbReference type="ChEBI" id="CHEBI:326268"/>
        <dbReference type="EC" id="4.1.1.17"/>
    </reaction>
</comment>
<protein>
    <recommendedName>
        <fullName evidence="12">Ornithine decarboxylase</fullName>
        <ecNumber evidence="10">4.1.1.17</ecNumber>
    </recommendedName>
</protein>
<evidence type="ECO:0000259" key="16">
    <source>
        <dbReference type="Pfam" id="PF02784"/>
    </source>
</evidence>
<accession>A0A1E3Q2H4</accession>
<evidence type="ECO:0000256" key="4">
    <source>
        <dbReference type="ARBA" id="ARBA00022490"/>
    </source>
</evidence>
<dbReference type="InterPro" id="IPR029066">
    <property type="entry name" value="PLP-binding_barrel"/>
</dbReference>
<dbReference type="Proteomes" id="UP000094385">
    <property type="component" value="Unassembled WGS sequence"/>
</dbReference>